<gene>
    <name evidence="1" type="ORF">ADJ77_00515</name>
    <name evidence="2" type="ORF">J5A51_07665</name>
</gene>
<reference evidence="2 4" key="2">
    <citation type="submission" date="2021-03" db="EMBL/GenBank/DDBJ databases">
        <title>Human Oral Microbial Genomes.</title>
        <authorList>
            <person name="Johnston C.D."/>
            <person name="Chen T."/>
            <person name="Dewhirst F.E."/>
        </authorList>
    </citation>
    <scope>NUCLEOTIDE SEQUENCE [LARGE SCALE GENOMIC DNA]</scope>
    <source>
        <strain evidence="2 4">W1435</strain>
    </source>
</reference>
<dbReference type="Proteomes" id="UP000682005">
    <property type="component" value="Chromosome 1"/>
</dbReference>
<dbReference type="AlphaFoldDB" id="A0A0K1NH86"/>
<dbReference type="KEGG" id="pfus:ADJ77_00515"/>
<dbReference type="EMBL" id="CP072370">
    <property type="protein sequence ID" value="QUB87340.1"/>
    <property type="molecule type" value="Genomic_DNA"/>
</dbReference>
<dbReference type="Proteomes" id="UP000060345">
    <property type="component" value="Chromosome 1"/>
</dbReference>
<reference evidence="1 3" key="1">
    <citation type="submission" date="2015-07" db="EMBL/GenBank/DDBJ databases">
        <authorList>
            <person name="Noorani M."/>
        </authorList>
    </citation>
    <scope>NUCLEOTIDE SEQUENCE [LARGE SCALE GENOMIC DNA]</scope>
    <source>
        <strain evidence="1 3">W1435</strain>
    </source>
</reference>
<dbReference type="eggNOG" id="ENOG5033I8J">
    <property type="taxonomic scope" value="Bacteria"/>
</dbReference>
<proteinExistence type="predicted"/>
<evidence type="ECO:0000313" key="3">
    <source>
        <dbReference type="Proteomes" id="UP000060345"/>
    </source>
</evidence>
<organism evidence="1 3">
    <name type="scientific">Prevotella fusca JCM 17724</name>
    <dbReference type="NCBI Taxonomy" id="1236517"/>
    <lineage>
        <taxon>Bacteria</taxon>
        <taxon>Pseudomonadati</taxon>
        <taxon>Bacteroidota</taxon>
        <taxon>Bacteroidia</taxon>
        <taxon>Bacteroidales</taxon>
        <taxon>Prevotellaceae</taxon>
        <taxon>Prevotella</taxon>
    </lineage>
</organism>
<keyword evidence="4" id="KW-1185">Reference proteome</keyword>
<dbReference type="EMBL" id="CP012074">
    <property type="protein sequence ID" value="AKU68395.1"/>
    <property type="molecule type" value="Genomic_DNA"/>
</dbReference>
<evidence type="ECO:0000313" key="1">
    <source>
        <dbReference type="EMBL" id="AKU68395.1"/>
    </source>
</evidence>
<dbReference type="OrthoDB" id="1551314at2"/>
<accession>A0A0K1NH86</accession>
<protein>
    <submittedName>
        <fullName evidence="1">Molybdopterin-synthase small subunit</fullName>
    </submittedName>
</protein>
<name>A0A0K1NH86_9BACT</name>
<dbReference type="RefSeq" id="WP_025078715.1">
    <property type="nucleotide sequence ID" value="NZ_BAKO01000022.1"/>
</dbReference>
<evidence type="ECO:0000313" key="2">
    <source>
        <dbReference type="EMBL" id="QUB87340.1"/>
    </source>
</evidence>
<sequence length="289" mass="33599">MTYLKDIIQKRLGQLDAADAKLVKQLCNKITDSYYPDEKIVEKLRKFSTPTVDAFLLDCLAEYDSTERTAAEHHDIISLRAVWAVLAFSQSPAVLSYFQQLIDQYISGTPFFLNYLFEIFSFPTIQHPLCAKIETYYDSVLDTLPSYQLLNKLGTAPANRYKWAVDIELTTDGARLTPSELTDEERTRRFKLHINFGSPRVMGNTYEINIENCNSSEMRRIKASETEIFTIKVDKNDVGMPDLLQLRTYVEHIEQLFDIRFQYENIAYLSVSKGINKRIIKDWIQNRFQ</sequence>
<evidence type="ECO:0000313" key="4">
    <source>
        <dbReference type="Proteomes" id="UP000682005"/>
    </source>
</evidence>